<comment type="pathway">
    <text evidence="3 18">Phospholipid metabolism; CDP-diacylglycerol biosynthesis; CDP-diacylglycerol from sn-glycerol 3-phosphate: step 3/3.</text>
</comment>
<keyword evidence="13 19" id="KW-1133">Transmembrane helix</keyword>
<protein>
    <recommendedName>
        <fullName evidence="7 18">Phosphatidate cytidylyltransferase</fullName>
        <ecNumber evidence="6 18">2.7.7.41</ecNumber>
    </recommendedName>
</protein>
<evidence type="ECO:0000256" key="19">
    <source>
        <dbReference type="SAM" id="Phobius"/>
    </source>
</evidence>
<evidence type="ECO:0000256" key="1">
    <source>
        <dbReference type="ARBA" id="ARBA00001698"/>
    </source>
</evidence>
<evidence type="ECO:0000256" key="17">
    <source>
        <dbReference type="ARBA" id="ARBA00023264"/>
    </source>
</evidence>
<accession>A0ABU4RP97</accession>
<evidence type="ECO:0000256" key="2">
    <source>
        <dbReference type="ARBA" id="ARBA00004651"/>
    </source>
</evidence>
<sequence>MNPRVKRPLADLGIRLISGAFMAAGALVTAWLGGVVLIAVWLALAAFVLAEWWRITRGWPLWQAFGLVYAAIVLVVPLTLRWSGEFGLPALLWLFAVVWTSDVMAYVCGRLIGGPKLWPRVSPGKTWAGFIGGTLFAGVAATGVAAGAGVPSLLPVALVSVVAAMISQGGDLFESAVKRAFGVKDAGAVIPGHGGVMDRLDGFIAAGLFALVLGVMRGGWEAAGQGVLIW</sequence>
<evidence type="ECO:0000256" key="13">
    <source>
        <dbReference type="ARBA" id="ARBA00022989"/>
    </source>
</evidence>
<evidence type="ECO:0000256" key="5">
    <source>
        <dbReference type="ARBA" id="ARBA00010185"/>
    </source>
</evidence>
<feature type="transmembrane region" description="Helical" evidence="19">
    <location>
        <begin position="61"/>
        <end position="80"/>
    </location>
</feature>
<keyword evidence="8" id="KW-1003">Cell membrane</keyword>
<comment type="caution">
    <text evidence="20">The sequence shown here is derived from an EMBL/GenBank/DDBJ whole genome shotgun (WGS) entry which is preliminary data.</text>
</comment>
<feature type="transmembrane region" description="Helical" evidence="19">
    <location>
        <begin position="86"/>
        <end position="107"/>
    </location>
</feature>
<comment type="subcellular location">
    <subcellularLocation>
        <location evidence="2">Cell membrane</location>
        <topology evidence="2">Multi-pass membrane protein</topology>
    </subcellularLocation>
</comment>
<keyword evidence="9" id="KW-0444">Lipid biosynthesis</keyword>
<evidence type="ECO:0000256" key="7">
    <source>
        <dbReference type="ARBA" id="ARBA00019373"/>
    </source>
</evidence>
<evidence type="ECO:0000256" key="3">
    <source>
        <dbReference type="ARBA" id="ARBA00005119"/>
    </source>
</evidence>
<proteinExistence type="inferred from homology"/>
<feature type="transmembrane region" description="Helical" evidence="19">
    <location>
        <begin position="20"/>
        <end position="49"/>
    </location>
</feature>
<keyword evidence="21" id="KW-1185">Reference proteome</keyword>
<evidence type="ECO:0000256" key="18">
    <source>
        <dbReference type="RuleBase" id="RU003938"/>
    </source>
</evidence>
<dbReference type="PANTHER" id="PTHR46382:SF1">
    <property type="entry name" value="PHOSPHATIDATE CYTIDYLYLTRANSFERASE"/>
    <property type="match status" value="1"/>
</dbReference>
<comment type="similarity">
    <text evidence="5 18">Belongs to the CDS family.</text>
</comment>
<keyword evidence="15 19" id="KW-0472">Membrane</keyword>
<keyword evidence="14" id="KW-0443">Lipid metabolism</keyword>
<dbReference type="Pfam" id="PF01148">
    <property type="entry name" value="CTP_transf_1"/>
    <property type="match status" value="1"/>
</dbReference>
<evidence type="ECO:0000256" key="14">
    <source>
        <dbReference type="ARBA" id="ARBA00023098"/>
    </source>
</evidence>
<comment type="catalytic activity">
    <reaction evidence="1 18">
        <text>a 1,2-diacyl-sn-glycero-3-phosphate + CTP + H(+) = a CDP-1,2-diacyl-sn-glycerol + diphosphate</text>
        <dbReference type="Rhea" id="RHEA:16229"/>
        <dbReference type="ChEBI" id="CHEBI:15378"/>
        <dbReference type="ChEBI" id="CHEBI:33019"/>
        <dbReference type="ChEBI" id="CHEBI:37563"/>
        <dbReference type="ChEBI" id="CHEBI:58332"/>
        <dbReference type="ChEBI" id="CHEBI:58608"/>
        <dbReference type="EC" id="2.7.7.41"/>
    </reaction>
</comment>
<evidence type="ECO:0000256" key="10">
    <source>
        <dbReference type="ARBA" id="ARBA00022679"/>
    </source>
</evidence>
<keyword evidence="16" id="KW-0594">Phospholipid biosynthesis</keyword>
<evidence type="ECO:0000256" key="6">
    <source>
        <dbReference type="ARBA" id="ARBA00012487"/>
    </source>
</evidence>
<dbReference type="GO" id="GO:0004605">
    <property type="term" value="F:phosphatidate cytidylyltransferase activity"/>
    <property type="evidence" value="ECO:0007669"/>
    <property type="project" value="UniProtKB-EC"/>
</dbReference>
<keyword evidence="12 18" id="KW-0548">Nucleotidyltransferase</keyword>
<keyword evidence="11 18" id="KW-0812">Transmembrane</keyword>
<evidence type="ECO:0000313" key="20">
    <source>
        <dbReference type="EMBL" id="MDX6805470.1"/>
    </source>
</evidence>
<evidence type="ECO:0000256" key="4">
    <source>
        <dbReference type="ARBA" id="ARBA00005189"/>
    </source>
</evidence>
<feature type="transmembrane region" description="Helical" evidence="19">
    <location>
        <begin position="202"/>
        <end position="220"/>
    </location>
</feature>
<dbReference type="EC" id="2.7.7.41" evidence="6 18"/>
<dbReference type="EMBL" id="JAXAFJ010000002">
    <property type="protein sequence ID" value="MDX6805470.1"/>
    <property type="molecule type" value="Genomic_DNA"/>
</dbReference>
<keyword evidence="10 18" id="KW-0808">Transferase</keyword>
<dbReference type="PANTHER" id="PTHR46382">
    <property type="entry name" value="PHOSPHATIDATE CYTIDYLYLTRANSFERASE"/>
    <property type="match status" value="1"/>
</dbReference>
<dbReference type="PROSITE" id="PS01315">
    <property type="entry name" value="CDS"/>
    <property type="match status" value="1"/>
</dbReference>
<evidence type="ECO:0000256" key="12">
    <source>
        <dbReference type="ARBA" id="ARBA00022695"/>
    </source>
</evidence>
<dbReference type="Proteomes" id="UP001274321">
    <property type="component" value="Unassembled WGS sequence"/>
</dbReference>
<evidence type="ECO:0000256" key="16">
    <source>
        <dbReference type="ARBA" id="ARBA00023209"/>
    </source>
</evidence>
<comment type="pathway">
    <text evidence="4">Lipid metabolism.</text>
</comment>
<evidence type="ECO:0000256" key="11">
    <source>
        <dbReference type="ARBA" id="ARBA00022692"/>
    </source>
</evidence>
<name>A0ABU4RP97_9HYPH</name>
<keyword evidence="17" id="KW-1208">Phospholipid metabolism</keyword>
<evidence type="ECO:0000313" key="21">
    <source>
        <dbReference type="Proteomes" id="UP001274321"/>
    </source>
</evidence>
<evidence type="ECO:0000256" key="9">
    <source>
        <dbReference type="ARBA" id="ARBA00022516"/>
    </source>
</evidence>
<dbReference type="RefSeq" id="WP_319843583.1">
    <property type="nucleotide sequence ID" value="NZ_JAXAFJ010000002.1"/>
</dbReference>
<dbReference type="InterPro" id="IPR000374">
    <property type="entry name" value="PC_trans"/>
</dbReference>
<evidence type="ECO:0000256" key="15">
    <source>
        <dbReference type="ARBA" id="ARBA00023136"/>
    </source>
</evidence>
<reference evidence="20 21" key="1">
    <citation type="submission" date="2023-11" db="EMBL/GenBank/DDBJ databases">
        <authorList>
            <person name="Bao R."/>
        </authorList>
    </citation>
    <scope>NUCLEOTIDE SEQUENCE [LARGE SCALE GENOMIC DNA]</scope>
    <source>
        <strain evidence="20 21">PJ23</strain>
    </source>
</reference>
<organism evidence="20 21">
    <name type="scientific">Terrihabitans rhizophilus</name>
    <dbReference type="NCBI Taxonomy" id="3092662"/>
    <lineage>
        <taxon>Bacteria</taxon>
        <taxon>Pseudomonadati</taxon>
        <taxon>Pseudomonadota</taxon>
        <taxon>Alphaproteobacteria</taxon>
        <taxon>Hyphomicrobiales</taxon>
        <taxon>Terrihabitans</taxon>
    </lineage>
</organism>
<feature type="transmembrane region" description="Helical" evidence="19">
    <location>
        <begin position="127"/>
        <end position="147"/>
    </location>
</feature>
<evidence type="ECO:0000256" key="8">
    <source>
        <dbReference type="ARBA" id="ARBA00022475"/>
    </source>
</evidence>
<gene>
    <name evidence="20" type="ORF">SCD90_05275</name>
</gene>